<proteinExistence type="inferred from homology"/>
<evidence type="ECO:0000313" key="9">
    <source>
        <dbReference type="Proteomes" id="UP000694545"/>
    </source>
</evidence>
<evidence type="ECO:0000256" key="6">
    <source>
        <dbReference type="ARBA" id="ARBA00023188"/>
    </source>
</evidence>
<dbReference type="OMA" id="YDPFWMS"/>
<dbReference type="GO" id="GO:0030514">
    <property type="term" value="P:negative regulation of BMP signaling pathway"/>
    <property type="evidence" value="ECO:0007669"/>
    <property type="project" value="InterPro"/>
</dbReference>
<organism evidence="8 9">
    <name type="scientific">Varanus komodoensis</name>
    <name type="common">Komodo dragon</name>
    <dbReference type="NCBI Taxonomy" id="61221"/>
    <lineage>
        <taxon>Eukaryota</taxon>
        <taxon>Metazoa</taxon>
        <taxon>Chordata</taxon>
        <taxon>Craniata</taxon>
        <taxon>Vertebrata</taxon>
        <taxon>Euteleostomi</taxon>
        <taxon>Lepidosauria</taxon>
        <taxon>Squamata</taxon>
        <taxon>Bifurcata</taxon>
        <taxon>Unidentata</taxon>
        <taxon>Episquamata</taxon>
        <taxon>Toxicofera</taxon>
        <taxon>Anguimorpha</taxon>
        <taxon>Paleoanguimorpha</taxon>
        <taxon>Varanoidea</taxon>
        <taxon>Varanidae</taxon>
        <taxon>Varanus</taxon>
    </lineage>
</organism>
<evidence type="ECO:0000256" key="3">
    <source>
        <dbReference type="ARBA" id="ARBA00022473"/>
    </source>
</evidence>
<dbReference type="GO" id="GO:0009953">
    <property type="term" value="P:dorsal/ventral pattern formation"/>
    <property type="evidence" value="ECO:0007669"/>
    <property type="project" value="TreeGrafter"/>
</dbReference>
<evidence type="ECO:0000313" key="8">
    <source>
        <dbReference type="Ensembl" id="ENSVKKP00000009070.1"/>
    </source>
</evidence>
<dbReference type="PANTHER" id="PTHR10494">
    <property type="entry name" value="BONE MORPHOGENETIC PROTEIN INHIBITOR, NOGGIN"/>
    <property type="match status" value="1"/>
</dbReference>
<comment type="similarity">
    <text evidence="2">Belongs to the noggin family.</text>
</comment>
<dbReference type="InterPro" id="IPR029034">
    <property type="entry name" value="Cystine-knot_cytokine"/>
</dbReference>
<comment type="subcellular location">
    <subcellularLocation>
        <location evidence="1">Secreted</location>
    </subcellularLocation>
</comment>
<keyword evidence="6" id="KW-0891">Chondrogenesis</keyword>
<dbReference type="Proteomes" id="UP000694545">
    <property type="component" value="Unplaced"/>
</dbReference>
<keyword evidence="5 7" id="KW-0732">Signal</keyword>
<evidence type="ECO:0000256" key="4">
    <source>
        <dbReference type="ARBA" id="ARBA00022525"/>
    </source>
</evidence>
<dbReference type="GO" id="GO:0045596">
    <property type="term" value="P:negative regulation of cell differentiation"/>
    <property type="evidence" value="ECO:0007669"/>
    <property type="project" value="InterPro"/>
</dbReference>
<dbReference type="AlphaFoldDB" id="A0A8D2JAK7"/>
<dbReference type="Gene3D" id="1.10.287.520">
    <property type="entry name" value="Helix hairpin bin"/>
    <property type="match status" value="1"/>
</dbReference>
<evidence type="ECO:0000256" key="7">
    <source>
        <dbReference type="SAM" id="SignalP"/>
    </source>
</evidence>
<evidence type="ECO:0000256" key="2">
    <source>
        <dbReference type="ARBA" id="ARBA00007480"/>
    </source>
</evidence>
<protein>
    <recommendedName>
        <fullName evidence="10">Noggin</fullName>
    </recommendedName>
</protein>
<evidence type="ECO:0008006" key="10">
    <source>
        <dbReference type="Google" id="ProtNLM"/>
    </source>
</evidence>
<dbReference type="Gene3D" id="2.10.90.10">
    <property type="entry name" value="Cystine-knot cytokines"/>
    <property type="match status" value="1"/>
</dbReference>
<sequence length="268" mass="30438">QLELMYVIFLIMCLPPLTLSQHAGAICLSQEGDVPQRQAPPPHKSSKMAQAKPDIRLIQSKPGTQARPYSLSLSPDDYHQYLPKPKRLLHATRLMKLLGSSYDPFWMSLEDPRGQNTSQEELGTLNQDLAEHTAQFRKKLLQEAKALDFSDLLPSEDGIPHNLSQALLPRLHQWLVASASCHLKSSWVDMGPIFWPRWVRHTDCDLMDAGCSWPPGMSCQPAQTTHIKLLAWHCWMNRDHTSSHRKSLQQCTWRQVPYPVVAACKCSC</sequence>
<feature type="signal peptide" evidence="7">
    <location>
        <begin position="1"/>
        <end position="20"/>
    </location>
</feature>
<keyword evidence="3" id="KW-0217">Developmental protein</keyword>
<dbReference type="GO" id="GO:0005615">
    <property type="term" value="C:extracellular space"/>
    <property type="evidence" value="ECO:0007669"/>
    <property type="project" value="TreeGrafter"/>
</dbReference>
<dbReference type="GO" id="GO:0001649">
    <property type="term" value="P:osteoblast differentiation"/>
    <property type="evidence" value="ECO:0007669"/>
    <property type="project" value="TreeGrafter"/>
</dbReference>
<keyword evidence="9" id="KW-1185">Reference proteome</keyword>
<keyword evidence="4" id="KW-0964">Secreted</keyword>
<dbReference type="InterPro" id="IPR008717">
    <property type="entry name" value="Noggin"/>
</dbReference>
<evidence type="ECO:0000256" key="5">
    <source>
        <dbReference type="ARBA" id="ARBA00022729"/>
    </source>
</evidence>
<reference evidence="8" key="1">
    <citation type="submission" date="2025-08" db="UniProtKB">
        <authorList>
            <consortium name="Ensembl"/>
        </authorList>
    </citation>
    <scope>IDENTIFICATION</scope>
</reference>
<evidence type="ECO:0000256" key="1">
    <source>
        <dbReference type="ARBA" id="ARBA00004613"/>
    </source>
</evidence>
<dbReference type="Pfam" id="PF05806">
    <property type="entry name" value="Noggin"/>
    <property type="match status" value="1"/>
</dbReference>
<dbReference type="PANTHER" id="PTHR10494:SF6">
    <property type="entry name" value="NOGGIN"/>
    <property type="match status" value="1"/>
</dbReference>
<dbReference type="Ensembl" id="ENSVKKT00000009302.1">
    <property type="protein sequence ID" value="ENSVKKP00000009070.1"/>
    <property type="gene ID" value="ENSVKKG00000006443.1"/>
</dbReference>
<reference evidence="8" key="2">
    <citation type="submission" date="2025-09" db="UniProtKB">
        <authorList>
            <consortium name="Ensembl"/>
        </authorList>
    </citation>
    <scope>IDENTIFICATION</scope>
</reference>
<name>A0A8D2JAK7_VARKO</name>
<dbReference type="GO" id="GO:0051216">
    <property type="term" value="P:cartilage development"/>
    <property type="evidence" value="ECO:0007669"/>
    <property type="project" value="UniProtKB-KW"/>
</dbReference>
<accession>A0A8D2JAK7</accession>
<feature type="chain" id="PRO_5034227934" description="Noggin" evidence="7">
    <location>
        <begin position="21"/>
        <end position="268"/>
    </location>
</feature>
<dbReference type="SUPFAM" id="SSF57501">
    <property type="entry name" value="Cystine-knot cytokines"/>
    <property type="match status" value="1"/>
</dbReference>